<comment type="caution">
    <text evidence="6">The sequence shown here is derived from an EMBL/GenBank/DDBJ whole genome shotgun (WGS) entry which is preliminary data.</text>
</comment>
<dbReference type="CDD" id="cd17919">
    <property type="entry name" value="DEXHc_Snf"/>
    <property type="match status" value="1"/>
</dbReference>
<dbReference type="SMART" id="SM00487">
    <property type="entry name" value="DEXDc"/>
    <property type="match status" value="1"/>
</dbReference>
<dbReference type="EMBL" id="JAQQPM010000006">
    <property type="protein sequence ID" value="KAK2073037.1"/>
    <property type="molecule type" value="Genomic_DNA"/>
</dbReference>
<dbReference type="PANTHER" id="PTHR10799">
    <property type="entry name" value="SNF2/RAD54 HELICASE FAMILY"/>
    <property type="match status" value="1"/>
</dbReference>
<keyword evidence="7" id="KW-1185">Reference proteome</keyword>
<dbReference type="AlphaFoldDB" id="A0AAD9ME55"/>
<sequence length="566" mass="64672">MVTSQWNIDAMKSYQIYGLNWMYLLYEWGFGGILADDMGLGKTCQVVSLMCSLVGLWQGDSDEAEGDRIMPWPNLIVVPPSTLTNWQNEFKKFAPDLRVTTYSGSTMQRDMLADDILDDVSQHHVILTTYSQLGRKEDIGNLKKIKPVTAVFDEGHKLKNPGTKLYQDLSRIPAKWRLLLTGTPVQNNLMEMIGLLSFIQPSLFTHHLDELEALFAQKHSVADLSKGVGLHSERVGRARTILEPFILQRRKEQVLQDLPGKTRRVVLCDLGEDQRAVYQQYQKRYLKQAVDQTGGPSKKGRANDTNNTWMQLRKAAVHQLLFRRLFDDETCYKMARIALRSIPYDELRQDNLEHMAQELMNSSDFELHLWCRDYKKHLGAFDIPDGAWLQCGKVQQLMSLLRRYKKNGDRALVFTKFAKVIEILSECLQSKGVRYVALQGSTDVKERQSLIDEFSKNEDITVFLLTTGAGGTGINLTAANKVIVFDMSDNPQEDVQAENRAHRLGQTREVEVVRLVSRDTVEELIHKACLKKLELADKVTGWETADMDMEAEIRSELQDKVRRGEL</sequence>
<dbReference type="InterPro" id="IPR014001">
    <property type="entry name" value="Helicase_ATP-bd"/>
</dbReference>
<dbReference type="InterPro" id="IPR000330">
    <property type="entry name" value="SNF2_N"/>
</dbReference>
<evidence type="ECO:0000259" key="5">
    <source>
        <dbReference type="PROSITE" id="PS51194"/>
    </source>
</evidence>
<dbReference type="Pfam" id="PF00176">
    <property type="entry name" value="SNF2-rel_dom"/>
    <property type="match status" value="1"/>
</dbReference>
<dbReference type="Gene3D" id="3.40.50.10810">
    <property type="entry name" value="Tandem AAA-ATPase domain"/>
    <property type="match status" value="1"/>
</dbReference>
<accession>A0AAD9ME55</accession>
<keyword evidence="2" id="KW-0378">Hydrolase</keyword>
<keyword evidence="1" id="KW-0547">Nucleotide-binding</keyword>
<dbReference type="GO" id="GO:0016787">
    <property type="term" value="F:hydrolase activity"/>
    <property type="evidence" value="ECO:0007669"/>
    <property type="project" value="UniProtKB-KW"/>
</dbReference>
<reference evidence="6" key="1">
    <citation type="journal article" date="2023" name="Mol. Plant Microbe Interact.">
        <title>Elucidating the Obligate Nature and Biological Capacity of an Invasive Fungal Corn Pathogen.</title>
        <authorList>
            <person name="MacCready J.S."/>
            <person name="Roggenkamp E.M."/>
            <person name="Gdanetz K."/>
            <person name="Chilvers M.I."/>
        </authorList>
    </citation>
    <scope>NUCLEOTIDE SEQUENCE</scope>
    <source>
        <strain evidence="6">PM02</strain>
    </source>
</reference>
<dbReference type="PROSITE" id="PS51194">
    <property type="entry name" value="HELICASE_CTER"/>
    <property type="match status" value="1"/>
</dbReference>
<proteinExistence type="predicted"/>
<dbReference type="SMART" id="SM00490">
    <property type="entry name" value="HELICc"/>
    <property type="match status" value="1"/>
</dbReference>
<evidence type="ECO:0000256" key="1">
    <source>
        <dbReference type="ARBA" id="ARBA00022741"/>
    </source>
</evidence>
<dbReference type="GO" id="GO:0005524">
    <property type="term" value="F:ATP binding"/>
    <property type="evidence" value="ECO:0007669"/>
    <property type="project" value="InterPro"/>
</dbReference>
<keyword evidence="3" id="KW-0067">ATP-binding</keyword>
<evidence type="ECO:0000313" key="7">
    <source>
        <dbReference type="Proteomes" id="UP001217918"/>
    </source>
</evidence>
<name>A0AAD9ME55_9PEZI</name>
<protein>
    <submittedName>
        <fullName evidence="6">Uncharacterized protein</fullName>
    </submittedName>
</protein>
<evidence type="ECO:0000256" key="2">
    <source>
        <dbReference type="ARBA" id="ARBA00022801"/>
    </source>
</evidence>
<dbReference type="CDD" id="cd18793">
    <property type="entry name" value="SF2_C_SNF"/>
    <property type="match status" value="1"/>
</dbReference>
<organism evidence="6 7">
    <name type="scientific">Phyllachora maydis</name>
    <dbReference type="NCBI Taxonomy" id="1825666"/>
    <lineage>
        <taxon>Eukaryota</taxon>
        <taxon>Fungi</taxon>
        <taxon>Dikarya</taxon>
        <taxon>Ascomycota</taxon>
        <taxon>Pezizomycotina</taxon>
        <taxon>Sordariomycetes</taxon>
        <taxon>Sordariomycetidae</taxon>
        <taxon>Phyllachorales</taxon>
        <taxon>Phyllachoraceae</taxon>
        <taxon>Phyllachora</taxon>
    </lineage>
</organism>
<dbReference type="InterPro" id="IPR049730">
    <property type="entry name" value="SNF2/RAD54-like_C"/>
</dbReference>
<dbReference type="InterPro" id="IPR038718">
    <property type="entry name" value="SNF2-like_sf"/>
</dbReference>
<feature type="domain" description="Helicase C-terminal" evidence="5">
    <location>
        <begin position="393"/>
        <end position="561"/>
    </location>
</feature>
<dbReference type="SUPFAM" id="SSF52540">
    <property type="entry name" value="P-loop containing nucleoside triphosphate hydrolases"/>
    <property type="match status" value="2"/>
</dbReference>
<gene>
    <name evidence="6" type="ORF">P8C59_007348</name>
</gene>
<dbReference type="PROSITE" id="PS51192">
    <property type="entry name" value="HELICASE_ATP_BIND_1"/>
    <property type="match status" value="1"/>
</dbReference>
<evidence type="ECO:0000313" key="6">
    <source>
        <dbReference type="EMBL" id="KAK2073037.1"/>
    </source>
</evidence>
<evidence type="ECO:0000256" key="3">
    <source>
        <dbReference type="ARBA" id="ARBA00022840"/>
    </source>
</evidence>
<dbReference type="Gene3D" id="3.40.50.300">
    <property type="entry name" value="P-loop containing nucleotide triphosphate hydrolases"/>
    <property type="match status" value="1"/>
</dbReference>
<feature type="domain" description="Helicase ATP-binding" evidence="4">
    <location>
        <begin position="23"/>
        <end position="202"/>
    </location>
</feature>
<dbReference type="Proteomes" id="UP001217918">
    <property type="component" value="Unassembled WGS sequence"/>
</dbReference>
<evidence type="ECO:0000259" key="4">
    <source>
        <dbReference type="PROSITE" id="PS51192"/>
    </source>
</evidence>
<dbReference type="InterPro" id="IPR027417">
    <property type="entry name" value="P-loop_NTPase"/>
</dbReference>
<dbReference type="Pfam" id="PF00271">
    <property type="entry name" value="Helicase_C"/>
    <property type="match status" value="1"/>
</dbReference>
<dbReference type="InterPro" id="IPR001650">
    <property type="entry name" value="Helicase_C-like"/>
</dbReference>